<dbReference type="AlphaFoldDB" id="A0A9P6KCS0"/>
<feature type="region of interest" description="Disordered" evidence="3">
    <location>
        <begin position="1"/>
        <end position="49"/>
    </location>
</feature>
<dbReference type="PANTHER" id="PTHR11360:SF284">
    <property type="entry name" value="EG:103B4.3 PROTEIN-RELATED"/>
    <property type="match status" value="1"/>
</dbReference>
<feature type="region of interest" description="Disordered" evidence="3">
    <location>
        <begin position="289"/>
        <end position="317"/>
    </location>
</feature>
<dbReference type="PANTHER" id="PTHR11360">
    <property type="entry name" value="MONOCARBOXYLATE TRANSPORTER"/>
    <property type="match status" value="1"/>
</dbReference>
<evidence type="ECO:0000259" key="5">
    <source>
        <dbReference type="PROSITE" id="PS50850"/>
    </source>
</evidence>
<dbReference type="Pfam" id="PF07690">
    <property type="entry name" value="MFS_1"/>
    <property type="match status" value="1"/>
</dbReference>
<feature type="transmembrane region" description="Helical" evidence="4">
    <location>
        <begin position="400"/>
        <end position="419"/>
    </location>
</feature>
<feature type="compositionally biased region" description="Polar residues" evidence="3">
    <location>
        <begin position="1"/>
        <end position="15"/>
    </location>
</feature>
<keyword evidence="4" id="KW-0812">Transmembrane</keyword>
<dbReference type="InterPro" id="IPR011701">
    <property type="entry name" value="MFS"/>
</dbReference>
<dbReference type="CDD" id="cd17352">
    <property type="entry name" value="MFS_MCT_SLC16"/>
    <property type="match status" value="1"/>
</dbReference>
<feature type="transmembrane region" description="Helical" evidence="4">
    <location>
        <begin position="425"/>
        <end position="451"/>
    </location>
</feature>
<dbReference type="SUPFAM" id="SSF103473">
    <property type="entry name" value="MFS general substrate transporter"/>
    <property type="match status" value="1"/>
</dbReference>
<comment type="similarity">
    <text evidence="2">Belongs to the major facilitator superfamily. Monocarboxylate porter (TC 2.A.1.13) family.</text>
</comment>
<evidence type="ECO:0000256" key="4">
    <source>
        <dbReference type="SAM" id="Phobius"/>
    </source>
</evidence>
<reference evidence="6" key="1">
    <citation type="journal article" date="2020" name="Fungal Divers.">
        <title>Resolving the Mortierellaceae phylogeny through synthesis of multi-gene phylogenetics and phylogenomics.</title>
        <authorList>
            <person name="Vandepol N."/>
            <person name="Liber J."/>
            <person name="Desiro A."/>
            <person name="Na H."/>
            <person name="Kennedy M."/>
            <person name="Barry K."/>
            <person name="Grigoriev I.V."/>
            <person name="Miller A.N."/>
            <person name="O'Donnell K."/>
            <person name="Stajich J.E."/>
            <person name="Bonito G."/>
        </authorList>
    </citation>
    <scope>NUCLEOTIDE SEQUENCE</scope>
    <source>
        <strain evidence="6">KOD1015</strain>
    </source>
</reference>
<feature type="domain" description="Major facilitator superfamily (MFS) profile" evidence="5">
    <location>
        <begin position="83"/>
        <end position="521"/>
    </location>
</feature>
<dbReference type="PROSITE" id="PS50850">
    <property type="entry name" value="MFS"/>
    <property type="match status" value="1"/>
</dbReference>
<keyword evidence="7" id="KW-1185">Reference proteome</keyword>
<feature type="compositionally biased region" description="Basic and acidic residues" evidence="3">
    <location>
        <begin position="297"/>
        <end position="317"/>
    </location>
</feature>
<feature type="transmembrane region" description="Helical" evidence="4">
    <location>
        <begin position="242"/>
        <end position="262"/>
    </location>
</feature>
<feature type="transmembrane region" description="Helical" evidence="4">
    <location>
        <begin position="82"/>
        <end position="104"/>
    </location>
</feature>
<evidence type="ECO:0000313" key="6">
    <source>
        <dbReference type="EMBL" id="KAF9579970.1"/>
    </source>
</evidence>
<feature type="transmembrane region" description="Helical" evidence="4">
    <location>
        <begin position="494"/>
        <end position="516"/>
    </location>
</feature>
<evidence type="ECO:0000313" key="7">
    <source>
        <dbReference type="Proteomes" id="UP000780801"/>
    </source>
</evidence>
<feature type="transmembrane region" description="Helical" evidence="4">
    <location>
        <begin position="335"/>
        <end position="355"/>
    </location>
</feature>
<protein>
    <recommendedName>
        <fullName evidence="5">Major facilitator superfamily (MFS) profile domain-containing protein</fullName>
    </recommendedName>
</protein>
<comment type="caution">
    <text evidence="6">The sequence shown here is derived from an EMBL/GenBank/DDBJ whole genome shotgun (WGS) entry which is preliminary data.</text>
</comment>
<proteinExistence type="inferred from homology"/>
<accession>A0A9P6KCS0</accession>
<organism evidence="6 7">
    <name type="scientific">Lunasporangiospora selenospora</name>
    <dbReference type="NCBI Taxonomy" id="979761"/>
    <lineage>
        <taxon>Eukaryota</taxon>
        <taxon>Fungi</taxon>
        <taxon>Fungi incertae sedis</taxon>
        <taxon>Mucoromycota</taxon>
        <taxon>Mortierellomycotina</taxon>
        <taxon>Mortierellomycetes</taxon>
        <taxon>Mortierellales</taxon>
        <taxon>Mortierellaceae</taxon>
        <taxon>Lunasporangiospora</taxon>
    </lineage>
</organism>
<feature type="transmembrane region" description="Helical" evidence="4">
    <location>
        <begin position="463"/>
        <end position="482"/>
    </location>
</feature>
<name>A0A9P6KCS0_9FUNG</name>
<feature type="transmembrane region" description="Helical" evidence="4">
    <location>
        <begin position="178"/>
        <end position="199"/>
    </location>
</feature>
<dbReference type="InterPro" id="IPR036259">
    <property type="entry name" value="MFS_trans_sf"/>
</dbReference>
<feature type="transmembrane region" description="Helical" evidence="4">
    <location>
        <begin position="211"/>
        <end position="230"/>
    </location>
</feature>
<dbReference type="GO" id="GO:0022857">
    <property type="term" value="F:transmembrane transporter activity"/>
    <property type="evidence" value="ECO:0007669"/>
    <property type="project" value="InterPro"/>
</dbReference>
<dbReference type="EMBL" id="JAABOA010002364">
    <property type="protein sequence ID" value="KAF9579970.1"/>
    <property type="molecule type" value="Genomic_DNA"/>
</dbReference>
<dbReference type="InterPro" id="IPR020846">
    <property type="entry name" value="MFS_dom"/>
</dbReference>
<keyword evidence="4" id="KW-0472">Membrane</keyword>
<dbReference type="InterPro" id="IPR050327">
    <property type="entry name" value="Proton-linked_MCT"/>
</dbReference>
<evidence type="ECO:0000256" key="3">
    <source>
        <dbReference type="SAM" id="MobiDB-lite"/>
    </source>
</evidence>
<feature type="transmembrane region" description="Helical" evidence="4">
    <location>
        <begin position="370"/>
        <end position="388"/>
    </location>
</feature>
<dbReference type="GO" id="GO:0016020">
    <property type="term" value="C:membrane"/>
    <property type="evidence" value="ECO:0007669"/>
    <property type="project" value="UniProtKB-SubCell"/>
</dbReference>
<feature type="transmembrane region" description="Helical" evidence="4">
    <location>
        <begin position="153"/>
        <end position="172"/>
    </location>
</feature>
<evidence type="ECO:0000256" key="2">
    <source>
        <dbReference type="ARBA" id="ARBA00006727"/>
    </source>
</evidence>
<dbReference type="Proteomes" id="UP000780801">
    <property type="component" value="Unassembled WGS sequence"/>
</dbReference>
<keyword evidence="4" id="KW-1133">Transmembrane helix</keyword>
<sequence length="524" mass="56489">MANNPEASQSSSSITEKVYDGPDPIVSVPAANPLGSSTVPAELTEQDPQDNNTLCHAALDNTPAEVGHAADYDNRLDQEEPYGWVVVAAAFCVQAMTIGTVNGYGVYQDRYIKHEYSNSTTFQLAWVGTLNVVGMDLVGPFTGQFADYYGYRLSTFIGALIMGAALVATSFSTQVWQLYLFQGLGYGIGGSLAFFPSIALPSQWFNKRRGFATGITVAGGGVGGLIMSPLSTALFNSIGYQWTVRVTALIHLVVLIPVAYLFRSRIESGRGRKLRKKLEDADRELKIATNNNTSNLHSDEKTDESSERGLEVQPLEKEPPRQKLLDFSVLKDRKFFVLVCIGFFTTMGYFNPYYYLPTYVRNRGISTETGALLVGLLNGASAIGRVSMGIASDHIGDINTLFISTLLSSLSVLLIWMFAGSSVAVIAIFCFVYGFFSGSFIAVLPTVAAHLCGIERLASVTGIVYFGVAAGTLVGSPAGGAILDVSQGLNYRPLQIWVGLVMGVGAILSIVLKFWVNPSIKGRV</sequence>
<feature type="transmembrane region" description="Helical" evidence="4">
    <location>
        <begin position="124"/>
        <end position="141"/>
    </location>
</feature>
<gene>
    <name evidence="6" type="ORF">BGW38_003559</name>
</gene>
<comment type="subcellular location">
    <subcellularLocation>
        <location evidence="1">Membrane</location>
        <topology evidence="1">Multi-pass membrane protein</topology>
    </subcellularLocation>
</comment>
<evidence type="ECO:0000256" key="1">
    <source>
        <dbReference type="ARBA" id="ARBA00004141"/>
    </source>
</evidence>
<dbReference type="OrthoDB" id="5667at2759"/>
<dbReference type="Gene3D" id="1.20.1250.20">
    <property type="entry name" value="MFS general substrate transporter like domains"/>
    <property type="match status" value="1"/>
</dbReference>